<accession>A0AAE0I0X6</accession>
<dbReference type="AlphaFoldDB" id="A0AAE0I0X6"/>
<feature type="region of interest" description="Disordered" evidence="1">
    <location>
        <begin position="157"/>
        <end position="199"/>
    </location>
</feature>
<feature type="compositionally biased region" description="Low complexity" evidence="1">
    <location>
        <begin position="546"/>
        <end position="563"/>
    </location>
</feature>
<gene>
    <name evidence="2" type="ORF">B0H66DRAFT_534731</name>
</gene>
<feature type="region of interest" description="Disordered" evidence="1">
    <location>
        <begin position="459"/>
        <end position="625"/>
    </location>
</feature>
<feature type="compositionally biased region" description="Polar residues" evidence="1">
    <location>
        <begin position="766"/>
        <end position="777"/>
    </location>
</feature>
<reference evidence="2" key="1">
    <citation type="journal article" date="2023" name="Mol. Phylogenet. Evol.">
        <title>Genome-scale phylogeny and comparative genomics of the fungal order Sordariales.</title>
        <authorList>
            <person name="Hensen N."/>
            <person name="Bonometti L."/>
            <person name="Westerberg I."/>
            <person name="Brannstrom I.O."/>
            <person name="Guillou S."/>
            <person name="Cros-Aarteil S."/>
            <person name="Calhoun S."/>
            <person name="Haridas S."/>
            <person name="Kuo A."/>
            <person name="Mondo S."/>
            <person name="Pangilinan J."/>
            <person name="Riley R."/>
            <person name="LaButti K."/>
            <person name="Andreopoulos B."/>
            <person name="Lipzen A."/>
            <person name="Chen C."/>
            <person name="Yan M."/>
            <person name="Daum C."/>
            <person name="Ng V."/>
            <person name="Clum A."/>
            <person name="Steindorff A."/>
            <person name="Ohm R.A."/>
            <person name="Martin F."/>
            <person name="Silar P."/>
            <person name="Natvig D.O."/>
            <person name="Lalanne C."/>
            <person name="Gautier V."/>
            <person name="Ament-Velasquez S.L."/>
            <person name="Kruys A."/>
            <person name="Hutchinson M.I."/>
            <person name="Powell A.J."/>
            <person name="Barry K."/>
            <person name="Miller A.N."/>
            <person name="Grigoriev I.V."/>
            <person name="Debuchy R."/>
            <person name="Gladieux P."/>
            <person name="Hiltunen Thoren M."/>
            <person name="Johannesson H."/>
        </authorList>
    </citation>
    <scope>NUCLEOTIDE SEQUENCE</scope>
    <source>
        <strain evidence="2">CBS 118394</strain>
    </source>
</reference>
<name>A0AAE0I0X6_9PEZI</name>
<evidence type="ECO:0000313" key="2">
    <source>
        <dbReference type="EMBL" id="KAK3316480.1"/>
    </source>
</evidence>
<feature type="compositionally biased region" description="Low complexity" evidence="1">
    <location>
        <begin position="488"/>
        <end position="500"/>
    </location>
</feature>
<evidence type="ECO:0000313" key="3">
    <source>
        <dbReference type="Proteomes" id="UP001283341"/>
    </source>
</evidence>
<organism evidence="2 3">
    <name type="scientific">Apodospora peruviana</name>
    <dbReference type="NCBI Taxonomy" id="516989"/>
    <lineage>
        <taxon>Eukaryota</taxon>
        <taxon>Fungi</taxon>
        <taxon>Dikarya</taxon>
        <taxon>Ascomycota</taxon>
        <taxon>Pezizomycotina</taxon>
        <taxon>Sordariomycetes</taxon>
        <taxon>Sordariomycetidae</taxon>
        <taxon>Sordariales</taxon>
        <taxon>Lasiosphaeriaceae</taxon>
        <taxon>Apodospora</taxon>
    </lineage>
</organism>
<feature type="compositionally biased region" description="Pro residues" evidence="1">
    <location>
        <begin position="504"/>
        <end position="514"/>
    </location>
</feature>
<protein>
    <submittedName>
        <fullName evidence="2">Uncharacterized protein</fullName>
    </submittedName>
</protein>
<keyword evidence="3" id="KW-1185">Reference proteome</keyword>
<feature type="compositionally biased region" description="Basic and acidic residues" evidence="1">
    <location>
        <begin position="367"/>
        <end position="396"/>
    </location>
</feature>
<feature type="region of interest" description="Disordered" evidence="1">
    <location>
        <begin position="350"/>
        <end position="396"/>
    </location>
</feature>
<reference evidence="2" key="2">
    <citation type="submission" date="2023-06" db="EMBL/GenBank/DDBJ databases">
        <authorList>
            <consortium name="Lawrence Berkeley National Laboratory"/>
            <person name="Haridas S."/>
            <person name="Hensen N."/>
            <person name="Bonometti L."/>
            <person name="Westerberg I."/>
            <person name="Brannstrom I.O."/>
            <person name="Guillou S."/>
            <person name="Cros-Aarteil S."/>
            <person name="Calhoun S."/>
            <person name="Kuo A."/>
            <person name="Mondo S."/>
            <person name="Pangilinan J."/>
            <person name="Riley R."/>
            <person name="Labutti K."/>
            <person name="Andreopoulos B."/>
            <person name="Lipzen A."/>
            <person name="Chen C."/>
            <person name="Yanf M."/>
            <person name="Daum C."/>
            <person name="Ng V."/>
            <person name="Clum A."/>
            <person name="Steindorff A."/>
            <person name="Ohm R."/>
            <person name="Martin F."/>
            <person name="Silar P."/>
            <person name="Natvig D."/>
            <person name="Lalanne C."/>
            <person name="Gautier V."/>
            <person name="Ament-Velasquez S.L."/>
            <person name="Kruys A."/>
            <person name="Hutchinson M.I."/>
            <person name="Powell A.J."/>
            <person name="Barry K."/>
            <person name="Miller A.N."/>
            <person name="Grigoriev I.V."/>
            <person name="Debuchy R."/>
            <person name="Gladieux P."/>
            <person name="Thoren M.H."/>
            <person name="Johannesson H."/>
        </authorList>
    </citation>
    <scope>NUCLEOTIDE SEQUENCE</scope>
    <source>
        <strain evidence="2">CBS 118394</strain>
    </source>
</reference>
<proteinExistence type="predicted"/>
<comment type="caution">
    <text evidence="2">The sequence shown here is derived from an EMBL/GenBank/DDBJ whole genome shotgun (WGS) entry which is preliminary data.</text>
</comment>
<feature type="compositionally biased region" description="Basic and acidic residues" evidence="1">
    <location>
        <begin position="235"/>
        <end position="248"/>
    </location>
</feature>
<feature type="region of interest" description="Disordered" evidence="1">
    <location>
        <begin position="658"/>
        <end position="790"/>
    </location>
</feature>
<feature type="region of interest" description="Disordered" evidence="1">
    <location>
        <begin position="1"/>
        <end position="32"/>
    </location>
</feature>
<feature type="region of interest" description="Disordered" evidence="1">
    <location>
        <begin position="88"/>
        <end position="116"/>
    </location>
</feature>
<feature type="region of interest" description="Disordered" evidence="1">
    <location>
        <begin position="863"/>
        <end position="887"/>
    </location>
</feature>
<dbReference type="EMBL" id="JAUEDM010000005">
    <property type="protein sequence ID" value="KAK3316480.1"/>
    <property type="molecule type" value="Genomic_DNA"/>
</dbReference>
<evidence type="ECO:0000256" key="1">
    <source>
        <dbReference type="SAM" id="MobiDB-lite"/>
    </source>
</evidence>
<dbReference type="Proteomes" id="UP001283341">
    <property type="component" value="Unassembled WGS sequence"/>
</dbReference>
<feature type="compositionally biased region" description="Polar residues" evidence="1">
    <location>
        <begin position="614"/>
        <end position="624"/>
    </location>
</feature>
<sequence length="887" mass="96795">MSESYPPAPVVPPMVPPAVPPNLPPTPRIRPDCSENATALMKMRVSKRDYHLRDPRHPDLGNLLDKARQLRPFTSSERAPLASEYQNLLPKPRSPNIQSNPPVPDLPPTPRIRPNYSKDATTLMKMRVSQGDYHFRDQQHPDLGNLLDQARQLKPFTSSERASLAPESRRNDLNPSNRLFWQLGKMPKPDNTPGPSYLVNLITAPFQDDEESEPESESGSEPVVQVLFSGKAKKKQQEKEDEKERNENPEDEIGTETAEARMRRIVWSNAVITANNAIDVARKQLATKGITDQSGELVVEAAKRVIHDLWRKGEPPTPVPEGYYTFMKAEFLAWAAEEEEKAAKKAEEEQARKAEKAAKKVRKAARRVAEEEEARKPVEEEEARKAAKAVEEEEVQKTIKAAEEKKARKMATMKAAEEAWKAAKTAANEARKAAKTAANEARKALETTEEAWISVKAAEEEEARRAVKPPGAGTTIADQVKTAAVADSPESPSSHSSLPLTQTPAPPPAPPPAPGVTTKMPGSKSPAPPPKAKAIIQTPIPPPNPGATTTTPASKSSAPALKATDNDKKGSEPKGQGPTSNNTTAVAPGQGKTPRQLRSERRRFAHKTKHIAMKNTTVPGTTSEPVIVTDQAANANDASAYAQDGLAAERAKSLEKPVIETPAPPDPGAADTLLISESPVSPTDIRSRTPRAETPALPPTIRSRTPRAETPTLPPDTHTRTPRAPLDPPNATRPRMTRSRKNPALPYHATIAQPISHSVRHPDSTGPISSGNDTSHGPSHGTHPTLRADATPFIPRQAPPVQAPPEQVPPVVFGQWLYHYPVQAPPEQVPPVVFGQWLYHYPVQYPPHVPYYPHYSPVPYHPPVQAPPEQVPHEQVPGQAPPPNPSQ</sequence>
<feature type="region of interest" description="Disordered" evidence="1">
    <location>
        <begin position="230"/>
        <end position="257"/>
    </location>
</feature>
<feature type="compositionally biased region" description="Pro residues" evidence="1">
    <location>
        <begin position="1"/>
        <end position="28"/>
    </location>
</feature>
<feature type="compositionally biased region" description="Pro residues" evidence="1">
    <location>
        <begin position="101"/>
        <end position="111"/>
    </location>
</feature>
<feature type="compositionally biased region" description="Basic residues" evidence="1">
    <location>
        <begin position="600"/>
        <end position="612"/>
    </location>
</feature>